<reference evidence="3" key="1">
    <citation type="submission" date="2022-11" db="UniProtKB">
        <authorList>
            <consortium name="WormBaseParasite"/>
        </authorList>
    </citation>
    <scope>IDENTIFICATION</scope>
</reference>
<accession>A0A915AWX0</accession>
<evidence type="ECO:0000313" key="3">
    <source>
        <dbReference type="WBParaSite" id="PgR016_g011_t01"/>
    </source>
</evidence>
<name>A0A915AWX0_PARUN</name>
<evidence type="ECO:0000313" key="2">
    <source>
        <dbReference type="Proteomes" id="UP000887569"/>
    </source>
</evidence>
<sequence length="133" mass="15362">MATSATTDIANNSFHLMQIRHLRFVVERSSNTVPQNRTSSQSEIISQSERAIYARLRRRNITNFATAHKFILGDAINLIHTNFQHLSASVSVMRNSSASPMKLIEQLKSTKSRQNNDSQQRQPRQLTFKRYMR</sequence>
<proteinExistence type="predicted"/>
<keyword evidence="2" id="KW-1185">Reference proteome</keyword>
<dbReference type="WBParaSite" id="PgR016_g011_t01">
    <property type="protein sequence ID" value="PgR016_g011_t01"/>
    <property type="gene ID" value="PgR016_g011"/>
</dbReference>
<organism evidence="2 3">
    <name type="scientific">Parascaris univalens</name>
    <name type="common">Nematode worm</name>
    <dbReference type="NCBI Taxonomy" id="6257"/>
    <lineage>
        <taxon>Eukaryota</taxon>
        <taxon>Metazoa</taxon>
        <taxon>Ecdysozoa</taxon>
        <taxon>Nematoda</taxon>
        <taxon>Chromadorea</taxon>
        <taxon>Rhabditida</taxon>
        <taxon>Spirurina</taxon>
        <taxon>Ascaridomorpha</taxon>
        <taxon>Ascaridoidea</taxon>
        <taxon>Ascarididae</taxon>
        <taxon>Parascaris</taxon>
    </lineage>
</organism>
<protein>
    <submittedName>
        <fullName evidence="3">Uncharacterized protein</fullName>
    </submittedName>
</protein>
<feature type="compositionally biased region" description="Polar residues" evidence="1">
    <location>
        <begin position="108"/>
        <end position="125"/>
    </location>
</feature>
<dbReference type="AlphaFoldDB" id="A0A915AWX0"/>
<evidence type="ECO:0000256" key="1">
    <source>
        <dbReference type="SAM" id="MobiDB-lite"/>
    </source>
</evidence>
<feature type="region of interest" description="Disordered" evidence="1">
    <location>
        <begin position="108"/>
        <end position="133"/>
    </location>
</feature>
<dbReference type="Proteomes" id="UP000887569">
    <property type="component" value="Unplaced"/>
</dbReference>